<dbReference type="AlphaFoldDB" id="C0EGB6"/>
<protein>
    <submittedName>
        <fullName evidence="1">Uncharacterized protein</fullName>
    </submittedName>
</protein>
<keyword evidence="2" id="KW-1185">Reference proteome</keyword>
<name>C0EGB6_9FIRM</name>
<dbReference type="Proteomes" id="UP000003340">
    <property type="component" value="Unassembled WGS sequence"/>
</dbReference>
<evidence type="ECO:0000313" key="2">
    <source>
        <dbReference type="Proteomes" id="UP000003340"/>
    </source>
</evidence>
<reference evidence="1 2" key="1">
    <citation type="submission" date="2009-01" db="EMBL/GenBank/DDBJ databases">
        <authorList>
            <person name="Fulton L."/>
            <person name="Clifton S."/>
            <person name="Fulton B."/>
            <person name="Xu J."/>
            <person name="Minx P."/>
            <person name="Pepin K.H."/>
            <person name="Johnson M."/>
            <person name="Bhonagiri V."/>
            <person name="Nash W.E."/>
            <person name="Mardis E.R."/>
            <person name="Wilson R.K."/>
        </authorList>
    </citation>
    <scope>NUCLEOTIDE SEQUENCE [LARGE SCALE GENOMIC DNA]</scope>
    <source>
        <strain evidence="1 2">DSM 5476</strain>
    </source>
</reference>
<reference evidence="1 2" key="2">
    <citation type="submission" date="2009-02" db="EMBL/GenBank/DDBJ databases">
        <title>Draft genome sequence of Clostridium methylpentosum (DSM 5476).</title>
        <authorList>
            <person name="Sudarsanam P."/>
            <person name="Ley R."/>
            <person name="Guruge J."/>
            <person name="Turnbaugh P.J."/>
            <person name="Mahowald M."/>
            <person name="Liep D."/>
            <person name="Gordon J."/>
        </authorList>
    </citation>
    <scope>NUCLEOTIDE SEQUENCE [LARGE SCALE GENOMIC DNA]</scope>
    <source>
        <strain evidence="1 2">DSM 5476</strain>
    </source>
</reference>
<proteinExistence type="predicted"/>
<sequence>MNIMWYLSGSTSERSFEKQCGEMASRLKKLCREGGEACSHPSSSEYPTAHEWITIHGNT</sequence>
<accession>C0EGB6</accession>
<evidence type="ECO:0000313" key="1">
    <source>
        <dbReference type="EMBL" id="EEG29476.1"/>
    </source>
</evidence>
<dbReference type="EMBL" id="ACEC01000099">
    <property type="protein sequence ID" value="EEG29476.1"/>
    <property type="molecule type" value="Genomic_DNA"/>
</dbReference>
<dbReference type="STRING" id="537013.CLOSTMETH_02909"/>
<gene>
    <name evidence="1" type="ORF">CLOSTMETH_02909</name>
</gene>
<organism evidence="1 2">
    <name type="scientific">[Clostridium] methylpentosum DSM 5476</name>
    <dbReference type="NCBI Taxonomy" id="537013"/>
    <lineage>
        <taxon>Bacteria</taxon>
        <taxon>Bacillati</taxon>
        <taxon>Bacillota</taxon>
        <taxon>Clostridia</taxon>
        <taxon>Eubacteriales</taxon>
        <taxon>Oscillospiraceae</taxon>
        <taxon>Oscillospiraceae incertae sedis</taxon>
    </lineage>
</organism>
<comment type="caution">
    <text evidence="1">The sequence shown here is derived from an EMBL/GenBank/DDBJ whole genome shotgun (WGS) entry which is preliminary data.</text>
</comment>
<dbReference type="HOGENOM" id="CLU_2952208_0_0_9"/>